<keyword evidence="3" id="KW-1185">Reference proteome</keyword>
<dbReference type="EMBL" id="CP019312">
    <property type="protein sequence ID" value="APX10666.1"/>
    <property type="molecule type" value="Genomic_DNA"/>
</dbReference>
<dbReference type="RefSeq" id="WP_076626533.1">
    <property type="nucleotide sequence ID" value="NZ_CP019312.1"/>
</dbReference>
<dbReference type="InterPro" id="IPR001466">
    <property type="entry name" value="Beta-lactam-related"/>
</dbReference>
<name>A0A1P8MRF5_9RHOB</name>
<dbReference type="PANTHER" id="PTHR43283">
    <property type="entry name" value="BETA-LACTAMASE-RELATED"/>
    <property type="match status" value="1"/>
</dbReference>
<dbReference type="AlphaFoldDB" id="A0A1P8MRF5"/>
<evidence type="ECO:0000313" key="3">
    <source>
        <dbReference type="Proteomes" id="UP000186336"/>
    </source>
</evidence>
<dbReference type="SUPFAM" id="SSF56601">
    <property type="entry name" value="beta-lactamase/transpeptidase-like"/>
    <property type="match status" value="1"/>
</dbReference>
<gene>
    <name evidence="2" type="ORF">BWR18_02360</name>
</gene>
<reference evidence="2 3" key="1">
    <citation type="submission" date="2017-01" db="EMBL/GenBank/DDBJ databases">
        <title>Complete genome of Tateyamaria omphalii DOK1-4 isolated from seawater in Dokdo.</title>
        <authorList>
            <person name="Kim J.H."/>
            <person name="Chi W.-J."/>
        </authorList>
    </citation>
    <scope>NUCLEOTIDE SEQUENCE [LARGE SCALE GENOMIC DNA]</scope>
    <source>
        <strain evidence="2 3">DOK1-4</strain>
    </source>
</reference>
<accession>A0A1P8MRF5</accession>
<dbReference type="OrthoDB" id="5377981at2"/>
<dbReference type="Pfam" id="PF00144">
    <property type="entry name" value="Beta-lactamase"/>
    <property type="match status" value="1"/>
</dbReference>
<evidence type="ECO:0000259" key="1">
    <source>
        <dbReference type="Pfam" id="PF00144"/>
    </source>
</evidence>
<organism evidence="2 3">
    <name type="scientific">Tateyamaria omphalii</name>
    <dbReference type="NCBI Taxonomy" id="299262"/>
    <lineage>
        <taxon>Bacteria</taxon>
        <taxon>Pseudomonadati</taxon>
        <taxon>Pseudomonadota</taxon>
        <taxon>Alphaproteobacteria</taxon>
        <taxon>Rhodobacterales</taxon>
        <taxon>Roseobacteraceae</taxon>
        <taxon>Tateyamaria</taxon>
    </lineage>
</organism>
<feature type="domain" description="Beta-lactamase-related" evidence="1">
    <location>
        <begin position="20"/>
        <end position="369"/>
    </location>
</feature>
<dbReference type="Proteomes" id="UP000186336">
    <property type="component" value="Chromosome"/>
</dbReference>
<evidence type="ECO:0000313" key="2">
    <source>
        <dbReference type="EMBL" id="APX10666.1"/>
    </source>
</evidence>
<protein>
    <submittedName>
        <fullName evidence="2">1,4-butanediol diacrylate esterase</fullName>
    </submittedName>
</protein>
<dbReference type="PANTHER" id="PTHR43283:SF3">
    <property type="entry name" value="BETA-LACTAMASE FAMILY PROTEIN (AFU_ORTHOLOGUE AFUA_5G07500)"/>
    <property type="match status" value="1"/>
</dbReference>
<sequence length="395" mass="43191">MSHEFNADAILNGVVNSSPGVPGVVAMITDRDKNIYEGAAGVRRTDGDTPISTDDAFAIFSTTKAITGTAVLQLVEEGKLDLNAPAKNYAPDIGKLQVIDGFDANGEPQLRAPKRDITTRMLMLHTAGLGYDFFSETYNRLAEEKGQPSVITASKECLMTPLLFDPDESWEYGTNIDWCGQVVEGITGRRLGEVFQSRIFEPLGMIDTTFELNDTLRKKLAGMHARGEDGSLTPMDFELPDTPEVHMGGHGLYGTVGDYMRLIRMWLNDGAGENGRVLKPETVEMAVQNHLGQRKITPFKGVIPSLSNDAEFFPGQPKSWSYTFMVNDDQAPTGRPAGAIGWAGLANLFYWIDRQNGFGGFWATQILPFGDAASFTGYMELESAFYASINKAKAA</sequence>
<dbReference type="InterPro" id="IPR012338">
    <property type="entry name" value="Beta-lactam/transpept-like"/>
</dbReference>
<dbReference type="Gene3D" id="3.40.710.10">
    <property type="entry name" value="DD-peptidase/beta-lactamase superfamily"/>
    <property type="match status" value="1"/>
</dbReference>
<dbReference type="STRING" id="299262.BWR18_02360"/>
<dbReference type="KEGG" id="tom:BWR18_02360"/>
<proteinExistence type="predicted"/>
<dbReference type="InterPro" id="IPR050789">
    <property type="entry name" value="Diverse_Enzym_Activities"/>
</dbReference>